<reference evidence="2 3" key="1">
    <citation type="submission" date="2019-10" db="EMBL/GenBank/DDBJ databases">
        <authorList>
            <person name="Palmer J.M."/>
        </authorList>
    </citation>
    <scope>NUCLEOTIDE SEQUENCE [LARGE SCALE GENOMIC DNA]</scope>
    <source>
        <strain evidence="2 3">TWF730</strain>
    </source>
</reference>
<evidence type="ECO:0000313" key="3">
    <source>
        <dbReference type="Proteomes" id="UP001373714"/>
    </source>
</evidence>
<accession>A0AAV9UEU6</accession>
<dbReference type="EMBL" id="JAVHNS010000012">
    <property type="protein sequence ID" value="KAK6338545.1"/>
    <property type="molecule type" value="Genomic_DNA"/>
</dbReference>
<gene>
    <name evidence="2" type="ORF">TWF730_002608</name>
</gene>
<name>A0AAV9UEU6_9PEZI</name>
<sequence length="295" mass="33465">MFSISSLIDAPYPLSGTGEPIAREETCNHRVPVGDNQCYAFRYVDVQSGPQLEERKSIFVRLARLVKPLMELYQLSVPVLVELGPGSENDPIGFTDFSDNQGPNYIGLQLRSSRDKNVCVSFRQLITVLLHELGHVHDTNVRGLGGDAHSLDFWISMFALQYSYYKMLSPYGNYNVPPCLRANLGTSIAGTPGYNSSMEKIGRLRQLAFEDRLNHEFGVLSRRSSNREETARWIKFDNARRIVGFGRRGFEGSRNDDHFDMFRDLAEYLENHTLYGATTCVVPRSVPEWGRHDGF</sequence>
<dbReference type="InterPro" id="IPR013536">
    <property type="entry name" value="WLM_dom"/>
</dbReference>
<dbReference type="Proteomes" id="UP001373714">
    <property type="component" value="Unassembled WGS sequence"/>
</dbReference>
<dbReference type="AlphaFoldDB" id="A0AAV9UEU6"/>
<evidence type="ECO:0000259" key="1">
    <source>
        <dbReference type="Pfam" id="PF08325"/>
    </source>
</evidence>
<organism evidence="2 3">
    <name type="scientific">Orbilia blumenaviensis</name>
    <dbReference type="NCBI Taxonomy" id="1796055"/>
    <lineage>
        <taxon>Eukaryota</taxon>
        <taxon>Fungi</taxon>
        <taxon>Dikarya</taxon>
        <taxon>Ascomycota</taxon>
        <taxon>Pezizomycotina</taxon>
        <taxon>Orbiliomycetes</taxon>
        <taxon>Orbiliales</taxon>
        <taxon>Orbiliaceae</taxon>
        <taxon>Orbilia</taxon>
    </lineage>
</organism>
<proteinExistence type="predicted"/>
<protein>
    <recommendedName>
        <fullName evidence="1">WLM domain-containing protein</fullName>
    </recommendedName>
</protein>
<feature type="domain" description="WLM" evidence="1">
    <location>
        <begin position="44"/>
        <end position="137"/>
    </location>
</feature>
<comment type="caution">
    <text evidence="2">The sequence shown here is derived from an EMBL/GenBank/DDBJ whole genome shotgun (WGS) entry which is preliminary data.</text>
</comment>
<dbReference type="Pfam" id="PF08325">
    <property type="entry name" value="WLM"/>
    <property type="match status" value="1"/>
</dbReference>
<evidence type="ECO:0000313" key="2">
    <source>
        <dbReference type="EMBL" id="KAK6338545.1"/>
    </source>
</evidence>
<keyword evidence="3" id="KW-1185">Reference proteome</keyword>